<organism evidence="2 3">
    <name type="scientific">Perkinsus olseni</name>
    <name type="common">Perkinsus atlanticus</name>
    <dbReference type="NCBI Taxonomy" id="32597"/>
    <lineage>
        <taxon>Eukaryota</taxon>
        <taxon>Sar</taxon>
        <taxon>Alveolata</taxon>
        <taxon>Perkinsozoa</taxon>
        <taxon>Perkinsea</taxon>
        <taxon>Perkinsida</taxon>
        <taxon>Perkinsidae</taxon>
        <taxon>Perkinsus</taxon>
    </lineage>
</organism>
<comment type="caution">
    <text evidence="2">The sequence shown here is derived from an EMBL/GenBank/DDBJ whole genome shotgun (WGS) entry which is preliminary data.</text>
</comment>
<keyword evidence="1" id="KW-0812">Transmembrane</keyword>
<sequence length="145" mass="15894">MSTTTSTVITTTTTVTPSYDPRVLVPPGQQGLFQWTSLLGVRCGPPNALEHDDHDHDTSTPICEVLTWDTVLRHLLDSLGLYIVIALVLAGLNLLLKWWEARAARNRAGQKLKVRTPYRAGRRRSLIPGRVASCSEGGHTAAVQL</sequence>
<keyword evidence="1" id="KW-0472">Membrane</keyword>
<name>A0A7J6QD10_PEROL</name>
<gene>
    <name evidence="2" type="ORF">FOZ63_027274</name>
</gene>
<evidence type="ECO:0000313" key="2">
    <source>
        <dbReference type="EMBL" id="KAF4705510.1"/>
    </source>
</evidence>
<keyword evidence="1" id="KW-1133">Transmembrane helix</keyword>
<dbReference type="AlphaFoldDB" id="A0A7J6QD10"/>
<keyword evidence="3" id="KW-1185">Reference proteome</keyword>
<accession>A0A7J6QD10</accession>
<evidence type="ECO:0000256" key="1">
    <source>
        <dbReference type="SAM" id="Phobius"/>
    </source>
</evidence>
<proteinExistence type="predicted"/>
<dbReference type="Proteomes" id="UP000553632">
    <property type="component" value="Unassembled WGS sequence"/>
</dbReference>
<dbReference type="EMBL" id="JABANO010034220">
    <property type="protein sequence ID" value="KAF4705510.1"/>
    <property type="molecule type" value="Genomic_DNA"/>
</dbReference>
<reference evidence="2 3" key="1">
    <citation type="submission" date="2020-04" db="EMBL/GenBank/DDBJ databases">
        <title>Perkinsus olseni comparative genomics.</title>
        <authorList>
            <person name="Bogema D.R."/>
        </authorList>
    </citation>
    <scope>NUCLEOTIDE SEQUENCE [LARGE SCALE GENOMIC DNA]</scope>
    <source>
        <strain evidence="2 3">ATCC PRA-207</strain>
    </source>
</reference>
<evidence type="ECO:0000313" key="3">
    <source>
        <dbReference type="Proteomes" id="UP000553632"/>
    </source>
</evidence>
<protein>
    <submittedName>
        <fullName evidence="2">Uncharacterized protein</fullName>
    </submittedName>
</protein>
<feature type="transmembrane region" description="Helical" evidence="1">
    <location>
        <begin position="79"/>
        <end position="99"/>
    </location>
</feature>